<organism evidence="4 5">
    <name type="scientific">Burkholderia ubonensis</name>
    <dbReference type="NCBI Taxonomy" id="101571"/>
    <lineage>
        <taxon>Bacteria</taxon>
        <taxon>Pseudomonadati</taxon>
        <taxon>Pseudomonadota</taxon>
        <taxon>Betaproteobacteria</taxon>
        <taxon>Burkholderiales</taxon>
        <taxon>Burkholderiaceae</taxon>
        <taxon>Burkholderia</taxon>
        <taxon>Burkholderia cepacia complex</taxon>
    </lineage>
</organism>
<keyword evidence="2" id="KW-0564">Palmitate</keyword>
<accession>A0A1B4LI48</accession>
<reference evidence="4 5" key="1">
    <citation type="submission" date="2015-12" db="EMBL/GenBank/DDBJ databases">
        <title>Diversity of Burkholderia near neighbor genomes.</title>
        <authorList>
            <person name="Sahl J."/>
            <person name="Wagner D."/>
            <person name="Keim P."/>
        </authorList>
    </citation>
    <scope>NUCLEOTIDE SEQUENCE [LARGE SCALE GENOMIC DNA]</scope>
    <source>
        <strain evidence="4 5">MSMB0783</strain>
    </source>
</reference>
<dbReference type="RefSeq" id="WP_011880381.1">
    <property type="nucleotide sequence ID" value="NZ_CP013421.1"/>
</dbReference>
<keyword evidence="2" id="KW-1134">Transmembrane beta strand</keyword>
<name>A0A1B4LI48_9BURK</name>
<keyword evidence="2" id="KW-0449">Lipoprotein</keyword>
<evidence type="ECO:0000313" key="5">
    <source>
        <dbReference type="Proteomes" id="UP000243680"/>
    </source>
</evidence>
<dbReference type="Pfam" id="PF02321">
    <property type="entry name" value="OEP"/>
    <property type="match status" value="2"/>
</dbReference>
<gene>
    <name evidence="4" type="ORF">WJ35_17115</name>
</gene>
<proteinExistence type="inferred from homology"/>
<dbReference type="SUPFAM" id="SSF56954">
    <property type="entry name" value="Outer membrane efflux proteins (OEP)"/>
    <property type="match status" value="1"/>
</dbReference>
<dbReference type="PANTHER" id="PTHR30203">
    <property type="entry name" value="OUTER MEMBRANE CATION EFFLUX PROTEIN"/>
    <property type="match status" value="1"/>
</dbReference>
<evidence type="ECO:0000313" key="4">
    <source>
        <dbReference type="EMBL" id="AOJ76788.1"/>
    </source>
</evidence>
<comment type="similarity">
    <text evidence="1 2">Belongs to the outer membrane factor (OMF) (TC 1.B.17) family.</text>
</comment>
<dbReference type="NCBIfam" id="TIGR01845">
    <property type="entry name" value="outer_NodT"/>
    <property type="match status" value="1"/>
</dbReference>
<comment type="subcellular location">
    <subcellularLocation>
        <location evidence="2">Cell membrane</location>
        <topology evidence="2">Lipid-anchor</topology>
    </subcellularLocation>
</comment>
<dbReference type="EMBL" id="CP013421">
    <property type="protein sequence ID" value="AOJ76788.1"/>
    <property type="molecule type" value="Genomic_DNA"/>
</dbReference>
<keyword evidence="3" id="KW-1133">Transmembrane helix</keyword>
<keyword evidence="2 3" id="KW-0472">Membrane</keyword>
<dbReference type="InterPro" id="IPR003423">
    <property type="entry name" value="OMP_efflux"/>
</dbReference>
<evidence type="ECO:0000256" key="2">
    <source>
        <dbReference type="RuleBase" id="RU362097"/>
    </source>
</evidence>
<keyword evidence="2 3" id="KW-0812">Transmembrane</keyword>
<dbReference type="Proteomes" id="UP000243680">
    <property type="component" value="Chromosome 3"/>
</dbReference>
<dbReference type="AlphaFoldDB" id="A0A1B4LI48"/>
<evidence type="ECO:0000256" key="1">
    <source>
        <dbReference type="ARBA" id="ARBA00007613"/>
    </source>
</evidence>
<dbReference type="GO" id="GO:0015562">
    <property type="term" value="F:efflux transmembrane transporter activity"/>
    <property type="evidence" value="ECO:0007669"/>
    <property type="project" value="InterPro"/>
</dbReference>
<dbReference type="PANTHER" id="PTHR30203:SF33">
    <property type="entry name" value="BLR4455 PROTEIN"/>
    <property type="match status" value="1"/>
</dbReference>
<dbReference type="Gene3D" id="1.20.1600.10">
    <property type="entry name" value="Outer membrane efflux proteins (OEP)"/>
    <property type="match status" value="1"/>
</dbReference>
<dbReference type="Gene3D" id="2.20.200.10">
    <property type="entry name" value="Outer membrane efflux proteins (OEP)"/>
    <property type="match status" value="1"/>
</dbReference>
<sequence>MCTSPANDRACGGRTSRRRTAARLAAGLLAALLAGGCTVGPNFVPPPAPRVERFIAPDDPHAASGPWTGDGRTQALSPDAPLTRDWWTRFGSRAIDASVDAALTGSPTLALAEATLRRSEHALRAGQGVFFPQIDAQAGAARERATPSRGPALPASIFNLFTLSATVSYTLDLWGGERRQVEALAAGVDAQRHALAGAYLMLSANVVNTMIARAAYRDEAAATRETIGLVDEQIRLTRAQVTAGAAAYVAVLTLESQRATLQATLPALDQKRAQADDLLALLAGRYPADWRTPELSLAAIELPASLPDTAPSSLVRRRPDIQQAEAELHVASAQVGVATAALYPNLTLSASGGFDSGVAANLFSPAGRAWSVGAGVTAPLFHGGTLLNQRRAAQDAYDEADASYRQVVLAAFSQVADALRALANDAAALDAQARAMAAARDALRLAQAGYDAGITGYVPLLVADVQYHQARIAWLQALAQRLQDTVAFYVALGGGWGEAG</sequence>
<dbReference type="InterPro" id="IPR010131">
    <property type="entry name" value="MdtP/NodT-like"/>
</dbReference>
<feature type="transmembrane region" description="Helical" evidence="3">
    <location>
        <begin position="24"/>
        <end position="44"/>
    </location>
</feature>
<dbReference type="GO" id="GO:0005886">
    <property type="term" value="C:plasma membrane"/>
    <property type="evidence" value="ECO:0007669"/>
    <property type="project" value="UniProtKB-SubCell"/>
</dbReference>
<evidence type="ECO:0000256" key="3">
    <source>
        <dbReference type="SAM" id="Phobius"/>
    </source>
</evidence>
<protein>
    <submittedName>
        <fullName evidence="4">RND transporter</fullName>
    </submittedName>
</protein>